<comment type="caution">
    <text evidence="1">The sequence shown here is derived from an EMBL/GenBank/DDBJ whole genome shotgun (WGS) entry which is preliminary data.</text>
</comment>
<accession>A0ABW3VP58</accession>
<dbReference type="Proteomes" id="UP001597182">
    <property type="component" value="Unassembled WGS sequence"/>
</dbReference>
<keyword evidence="2" id="KW-1185">Reference proteome</keyword>
<proteinExistence type="predicted"/>
<protein>
    <submittedName>
        <fullName evidence="1">Uncharacterized protein</fullName>
    </submittedName>
</protein>
<evidence type="ECO:0000313" key="1">
    <source>
        <dbReference type="EMBL" id="MFD1235939.1"/>
    </source>
</evidence>
<name>A0ABW3VP58_9PSEU</name>
<dbReference type="EMBL" id="JBHTMB010000191">
    <property type="protein sequence ID" value="MFD1235939.1"/>
    <property type="molecule type" value="Genomic_DNA"/>
</dbReference>
<reference evidence="2" key="1">
    <citation type="journal article" date="2019" name="Int. J. Syst. Evol. Microbiol.">
        <title>The Global Catalogue of Microorganisms (GCM) 10K type strain sequencing project: providing services to taxonomists for standard genome sequencing and annotation.</title>
        <authorList>
            <consortium name="The Broad Institute Genomics Platform"/>
            <consortium name="The Broad Institute Genome Sequencing Center for Infectious Disease"/>
            <person name="Wu L."/>
            <person name="Ma J."/>
        </authorList>
    </citation>
    <scope>NUCLEOTIDE SEQUENCE [LARGE SCALE GENOMIC DNA]</scope>
    <source>
        <strain evidence="2">CCUG 49018</strain>
    </source>
</reference>
<gene>
    <name evidence="1" type="ORF">ACFQ34_21815</name>
</gene>
<sequence length="41" mass="4180">MAGVIRIHPQRILAYGIEEGGPGARWVARPEPAAGPGTVAG</sequence>
<dbReference type="RefSeq" id="WP_013675282.1">
    <property type="nucleotide sequence ID" value="NZ_BAABKS010000074.1"/>
</dbReference>
<evidence type="ECO:0000313" key="2">
    <source>
        <dbReference type="Proteomes" id="UP001597182"/>
    </source>
</evidence>
<organism evidence="1 2">
    <name type="scientific">Pseudonocardia benzenivorans</name>
    <dbReference type="NCBI Taxonomy" id="228005"/>
    <lineage>
        <taxon>Bacteria</taxon>
        <taxon>Bacillati</taxon>
        <taxon>Actinomycetota</taxon>
        <taxon>Actinomycetes</taxon>
        <taxon>Pseudonocardiales</taxon>
        <taxon>Pseudonocardiaceae</taxon>
        <taxon>Pseudonocardia</taxon>
    </lineage>
</organism>